<dbReference type="GO" id="GO:0050821">
    <property type="term" value="P:protein stabilization"/>
    <property type="evidence" value="ECO:0007669"/>
    <property type="project" value="TreeGrafter"/>
</dbReference>
<dbReference type="GO" id="GO:0005739">
    <property type="term" value="C:mitochondrion"/>
    <property type="evidence" value="ECO:0007669"/>
    <property type="project" value="TreeGrafter"/>
</dbReference>
<dbReference type="PANTHER" id="PTHR20922:SF13">
    <property type="entry name" value="DNL-TYPE ZINC FINGER PROTEIN"/>
    <property type="match status" value="1"/>
</dbReference>
<keyword evidence="8" id="KW-1185">Reference proteome</keyword>
<organism evidence="7 8">
    <name type="scientific">Pleurodeles waltl</name>
    <name type="common">Iberian ribbed newt</name>
    <dbReference type="NCBI Taxonomy" id="8319"/>
    <lineage>
        <taxon>Eukaryota</taxon>
        <taxon>Metazoa</taxon>
        <taxon>Chordata</taxon>
        <taxon>Craniata</taxon>
        <taxon>Vertebrata</taxon>
        <taxon>Euteleostomi</taxon>
        <taxon>Amphibia</taxon>
        <taxon>Batrachia</taxon>
        <taxon>Caudata</taxon>
        <taxon>Salamandroidea</taxon>
        <taxon>Salamandridae</taxon>
        <taxon>Pleurodelinae</taxon>
        <taxon>Pleurodeles</taxon>
    </lineage>
</organism>
<gene>
    <name evidence="7" type="ORF">NDU88_012357</name>
</gene>
<evidence type="ECO:0000256" key="2">
    <source>
        <dbReference type="ARBA" id="ARBA00022771"/>
    </source>
</evidence>
<dbReference type="InterPro" id="IPR024158">
    <property type="entry name" value="Mt_import_TIM15"/>
</dbReference>
<reference evidence="7" key="1">
    <citation type="journal article" date="2022" name="bioRxiv">
        <title>Sequencing and chromosome-scale assembly of the giantPleurodeles waltlgenome.</title>
        <authorList>
            <person name="Brown T."/>
            <person name="Elewa A."/>
            <person name="Iarovenko S."/>
            <person name="Subramanian E."/>
            <person name="Araus A.J."/>
            <person name="Petzold A."/>
            <person name="Susuki M."/>
            <person name="Suzuki K.-i.T."/>
            <person name="Hayashi T."/>
            <person name="Toyoda A."/>
            <person name="Oliveira C."/>
            <person name="Osipova E."/>
            <person name="Leigh N.D."/>
            <person name="Simon A."/>
            <person name="Yun M.H."/>
        </authorList>
    </citation>
    <scope>NUCLEOTIDE SEQUENCE</scope>
    <source>
        <strain evidence="7">20211129_DDA</strain>
        <tissue evidence="7">Liver</tissue>
    </source>
</reference>
<feature type="region of interest" description="Disordered" evidence="5">
    <location>
        <begin position="160"/>
        <end position="184"/>
    </location>
</feature>
<keyword evidence="2 4" id="KW-0863">Zinc-finger</keyword>
<dbReference type="EMBL" id="JANPWB010000010">
    <property type="protein sequence ID" value="KAJ1146075.1"/>
    <property type="molecule type" value="Genomic_DNA"/>
</dbReference>
<dbReference type="Proteomes" id="UP001066276">
    <property type="component" value="Chromosome 6"/>
</dbReference>
<dbReference type="GO" id="GO:0006457">
    <property type="term" value="P:protein folding"/>
    <property type="evidence" value="ECO:0007669"/>
    <property type="project" value="TreeGrafter"/>
</dbReference>
<proteinExistence type="predicted"/>
<comment type="caution">
    <text evidence="7">The sequence shown here is derived from an EMBL/GenBank/DDBJ whole genome shotgun (WGS) entry which is preliminary data.</text>
</comment>
<keyword evidence="3" id="KW-0862">Zinc</keyword>
<accession>A0AAV7R5X8</accession>
<dbReference type="GO" id="GO:0008270">
    <property type="term" value="F:zinc ion binding"/>
    <property type="evidence" value="ECO:0007669"/>
    <property type="project" value="UniProtKB-KW"/>
</dbReference>
<protein>
    <recommendedName>
        <fullName evidence="6">DNL-type domain-containing protein</fullName>
    </recommendedName>
</protein>
<dbReference type="GO" id="GO:0030150">
    <property type="term" value="P:protein import into mitochondrial matrix"/>
    <property type="evidence" value="ECO:0007669"/>
    <property type="project" value="TreeGrafter"/>
</dbReference>
<dbReference type="PANTHER" id="PTHR20922">
    <property type="entry name" value="DNL-TYPE ZINC FINGER PROTEIN"/>
    <property type="match status" value="1"/>
</dbReference>
<dbReference type="AlphaFoldDB" id="A0AAV7R5X8"/>
<evidence type="ECO:0000256" key="4">
    <source>
        <dbReference type="PROSITE-ProRule" id="PRU00834"/>
    </source>
</evidence>
<dbReference type="Pfam" id="PF05180">
    <property type="entry name" value="zf-DNL"/>
    <property type="match status" value="1"/>
</dbReference>
<evidence type="ECO:0000259" key="6">
    <source>
        <dbReference type="PROSITE" id="PS51501"/>
    </source>
</evidence>
<feature type="domain" description="DNL-type" evidence="6">
    <location>
        <begin position="68"/>
        <end position="165"/>
    </location>
</feature>
<name>A0AAV7R5X8_PLEWA</name>
<evidence type="ECO:0000256" key="5">
    <source>
        <dbReference type="SAM" id="MobiDB-lite"/>
    </source>
</evidence>
<evidence type="ECO:0000313" key="7">
    <source>
        <dbReference type="EMBL" id="KAJ1146075.1"/>
    </source>
</evidence>
<evidence type="ECO:0000256" key="3">
    <source>
        <dbReference type="ARBA" id="ARBA00022833"/>
    </source>
</evidence>
<dbReference type="PROSITE" id="PS51501">
    <property type="entry name" value="ZF_DNL"/>
    <property type="match status" value="1"/>
</dbReference>
<evidence type="ECO:0000256" key="1">
    <source>
        <dbReference type="ARBA" id="ARBA00022723"/>
    </source>
</evidence>
<dbReference type="GO" id="GO:0051087">
    <property type="term" value="F:protein-folding chaperone binding"/>
    <property type="evidence" value="ECO:0007669"/>
    <property type="project" value="TreeGrafter"/>
</dbReference>
<sequence length="184" mass="19907">MAAILGLGAVRAAVVPGRTVLSRARAWSQRAAPTSLHGLRKRGSLGLGRWTPASRTLCTDHDDAVGQVTATHYHLVYTCKVCSSRSMKIISKLAYSKGVVIVKCPGCNNHHIIADNLGWFSDLEGKRNIEEILAAKGEKVRRLLGEDAVELVLEDIVGNHQPANQTEEEKGAPGLPEEDIKPVK</sequence>
<evidence type="ECO:0000313" key="8">
    <source>
        <dbReference type="Proteomes" id="UP001066276"/>
    </source>
</evidence>
<dbReference type="InterPro" id="IPR007853">
    <property type="entry name" value="Znf_DNL-typ"/>
</dbReference>
<keyword evidence="1" id="KW-0479">Metal-binding</keyword>